<dbReference type="PANTHER" id="PTHR33055:SF3">
    <property type="entry name" value="PUTATIVE TRANSPOSASE FOR IS117-RELATED"/>
    <property type="match status" value="1"/>
</dbReference>
<dbReference type="NCBIfam" id="NF033542">
    <property type="entry name" value="transpos_IS110"/>
    <property type="match status" value="1"/>
</dbReference>
<proteinExistence type="predicted"/>
<keyword evidence="5" id="KW-1185">Reference proteome</keyword>
<feature type="region of interest" description="Disordered" evidence="2">
    <location>
        <begin position="1"/>
        <end position="21"/>
    </location>
</feature>
<evidence type="ECO:0000259" key="3">
    <source>
        <dbReference type="Pfam" id="PF02371"/>
    </source>
</evidence>
<evidence type="ECO:0000256" key="2">
    <source>
        <dbReference type="SAM" id="MobiDB-lite"/>
    </source>
</evidence>
<protein>
    <submittedName>
        <fullName evidence="4">Transposase y4rJ</fullName>
    </submittedName>
</protein>
<dbReference type="EMBL" id="AP025637">
    <property type="protein sequence ID" value="BDG71601.1"/>
    <property type="molecule type" value="Genomic_DNA"/>
</dbReference>
<name>A0ABN6NZW3_9PROT</name>
<dbReference type="Proteomes" id="UP000831327">
    <property type="component" value="Chromosome"/>
</dbReference>
<evidence type="ECO:0000313" key="5">
    <source>
        <dbReference type="Proteomes" id="UP000831327"/>
    </source>
</evidence>
<gene>
    <name evidence="4" type="ORF">Rmf_15300</name>
</gene>
<sequence>MAVKERSGKSMSQNHARRTGDGELAEVVVSVELSRKTWLITSLSPGAGEKLSRHTVPGGDLAGLLERLGRLRQKARARTGQEFPITVIQEAGLDGFWVHRVLQAEGHESHVVDAASIATSRRLRRIKTDRLDGESLIRALLAFKRGEPRVCSMLRVPSPAEEDRRRIARERKVLMQERIQHSNRIKGLLFSQGITGYDPLKRDRRERLEALRTGDGCDLPHHLKRQVERELDRLELLLDQIKAVEGERDTMLAEERQSSREVAVLSNVVGVGPEFAAVLWSEGLYRHFDNRRQVAAYAGLAPTPWQSGSIDREQGIGKSGNPRLRATLLEMSWLWLRHQPASALSRWFNTRVAQNGGRFKKVMITALARKLVVALWKYVTAGVVIEGAVVRA</sequence>
<dbReference type="Pfam" id="PF02371">
    <property type="entry name" value="Transposase_20"/>
    <property type="match status" value="1"/>
</dbReference>
<dbReference type="InterPro" id="IPR003346">
    <property type="entry name" value="Transposase_20"/>
</dbReference>
<feature type="coiled-coil region" evidence="1">
    <location>
        <begin position="224"/>
        <end position="254"/>
    </location>
</feature>
<accession>A0ABN6NZW3</accession>
<reference evidence="4 5" key="1">
    <citation type="journal article" date="2016" name="Microbes Environ.">
        <title>Phylogenetically diverse aerobic anoxygenic phototrophic bacteria isolated from epilithic biofilms in Tama river, Japan.</title>
        <authorList>
            <person name="Hirose S."/>
            <person name="Matsuura K."/>
            <person name="Haruta S."/>
        </authorList>
    </citation>
    <scope>NUCLEOTIDE SEQUENCE [LARGE SCALE GENOMIC DNA]</scope>
    <source>
        <strain evidence="4 5">S08</strain>
    </source>
</reference>
<evidence type="ECO:0000256" key="1">
    <source>
        <dbReference type="SAM" id="Coils"/>
    </source>
</evidence>
<dbReference type="PANTHER" id="PTHR33055">
    <property type="entry name" value="TRANSPOSASE FOR INSERTION SEQUENCE ELEMENT IS1111A"/>
    <property type="match status" value="1"/>
</dbReference>
<feature type="domain" description="Transposase IS116/IS110/IS902 C-terminal" evidence="3">
    <location>
        <begin position="264"/>
        <end position="342"/>
    </location>
</feature>
<organism evidence="4 5">
    <name type="scientific">Roseomonas fluvialis</name>
    <dbReference type="NCBI Taxonomy" id="1750527"/>
    <lineage>
        <taxon>Bacteria</taxon>
        <taxon>Pseudomonadati</taxon>
        <taxon>Pseudomonadota</taxon>
        <taxon>Alphaproteobacteria</taxon>
        <taxon>Acetobacterales</taxon>
        <taxon>Roseomonadaceae</taxon>
        <taxon>Roseomonas</taxon>
    </lineage>
</organism>
<evidence type="ECO:0000313" key="4">
    <source>
        <dbReference type="EMBL" id="BDG71601.1"/>
    </source>
</evidence>
<dbReference type="InterPro" id="IPR047650">
    <property type="entry name" value="Transpos_IS110"/>
</dbReference>
<keyword evidence="1" id="KW-0175">Coiled coil</keyword>